<evidence type="ECO:0000313" key="1">
    <source>
        <dbReference type="EMBL" id="SCD18967.1"/>
    </source>
</evidence>
<dbReference type="Proteomes" id="UP000187464">
    <property type="component" value="Chromosome I"/>
</dbReference>
<reference evidence="1 2" key="1">
    <citation type="submission" date="2016-08" db="EMBL/GenBank/DDBJ databases">
        <authorList>
            <person name="Seilhamer J.J."/>
        </authorList>
    </citation>
    <scope>NUCLEOTIDE SEQUENCE [LARGE SCALE GENOMIC DNA]</scope>
    <source>
        <strain evidence="1">M3/6</strain>
    </source>
</reference>
<sequence length="71" mass="7977">MRESYPTIFVIGTCIILLGFVTSNPGRTLTNNYIGILVHYHIKLNIYTLLIRPIPTPGFRAPDHGNLVARL</sequence>
<protein>
    <submittedName>
        <fullName evidence="1">Uncharacterized protein</fullName>
    </submittedName>
</protein>
<gene>
    <name evidence="1" type="ORF">PSM36_0131</name>
</gene>
<dbReference type="EMBL" id="LT605205">
    <property type="protein sequence ID" value="SCD18967.1"/>
    <property type="molecule type" value="Genomic_DNA"/>
</dbReference>
<evidence type="ECO:0000313" key="2">
    <source>
        <dbReference type="Proteomes" id="UP000187464"/>
    </source>
</evidence>
<proteinExistence type="predicted"/>
<accession>A0A1R3T3A6</accession>
<dbReference type="AlphaFoldDB" id="A0A1R3T3A6"/>
<name>A0A1R3T3A6_9BACT</name>
<keyword evidence="2" id="KW-1185">Reference proteome</keyword>
<organism evidence="1 2">
    <name type="scientific">Proteiniphilum saccharofermentans</name>
    <dbReference type="NCBI Taxonomy" id="1642647"/>
    <lineage>
        <taxon>Bacteria</taxon>
        <taxon>Pseudomonadati</taxon>
        <taxon>Bacteroidota</taxon>
        <taxon>Bacteroidia</taxon>
        <taxon>Bacteroidales</taxon>
        <taxon>Dysgonomonadaceae</taxon>
        <taxon>Proteiniphilum</taxon>
    </lineage>
</organism>
<dbReference type="KEGG" id="psac:PSM36_0131"/>